<protein>
    <submittedName>
        <fullName evidence="2">WDR27 protein</fullName>
    </submittedName>
</protein>
<dbReference type="OrthoDB" id="20669at2759"/>
<sequence>MLGRALAQGGSTRRAGSMPQRTRSSRSMNQPVTFHRKVKSAGYGPPTEAPRVLGKPRLNARSVASSKPDFGPPKPGQRASRPRSAGSGHSRAQVPAGPPLEHCPEMAISACEGYAVTDICFSPQASHLMVVGSDRTVSAYKLPLARSRPPGSSHGSRPLGLAGHQGDILSVCPSYTESHSTGGGGGPLLLTCGDDRTARLWALAGPHAGAELIRFDRLRGSSSCSRSQASWNSEDNPLLEQVQDSHFLCLDGAIALATGARLAVYRFQLHLQDLSDDIKRLQRLGSYRCCGLLALPREPSAGQGIVALAANNAVLSGTVLVASSSKRVYVWDVAAEKVLATVPDPIHAKAVTCLRMAQPHAGQSAASMDMFYSAGMDGCIKLWDLRTMQECRCFRSGHVHAAQRMRCRLSPCLRYMATPSEDGSVCVYDVRTGNVLGTKHCHKDAAVAVDLHPRTGAMASGGFDGQVQFFRSPTSGAGRPPGARCCIGHDAVSCLQLLS</sequence>
<dbReference type="EMBL" id="CAJNDS010002602">
    <property type="protein sequence ID" value="CAE7540972.1"/>
    <property type="molecule type" value="Genomic_DNA"/>
</dbReference>
<dbReference type="Pfam" id="PF00400">
    <property type="entry name" value="WD40"/>
    <property type="match status" value="3"/>
</dbReference>
<evidence type="ECO:0000313" key="2">
    <source>
        <dbReference type="EMBL" id="CAE7540972.1"/>
    </source>
</evidence>
<dbReference type="AlphaFoldDB" id="A0A812TN34"/>
<dbReference type="Proteomes" id="UP000604046">
    <property type="component" value="Unassembled WGS sequence"/>
</dbReference>
<accession>A0A812TN34</accession>
<dbReference type="PANTHER" id="PTHR44525">
    <property type="entry name" value="WD REPEAT-CONTAINING PROTEIN 27"/>
    <property type="match status" value="1"/>
</dbReference>
<gene>
    <name evidence="2" type="primary">WDR27</name>
    <name evidence="2" type="ORF">SNAT2548_LOCUS30340</name>
</gene>
<dbReference type="InterPro" id="IPR036322">
    <property type="entry name" value="WD40_repeat_dom_sf"/>
</dbReference>
<evidence type="ECO:0000313" key="3">
    <source>
        <dbReference type="Proteomes" id="UP000604046"/>
    </source>
</evidence>
<dbReference type="SUPFAM" id="SSF50978">
    <property type="entry name" value="WD40 repeat-like"/>
    <property type="match status" value="1"/>
</dbReference>
<organism evidence="2 3">
    <name type="scientific">Symbiodinium natans</name>
    <dbReference type="NCBI Taxonomy" id="878477"/>
    <lineage>
        <taxon>Eukaryota</taxon>
        <taxon>Sar</taxon>
        <taxon>Alveolata</taxon>
        <taxon>Dinophyceae</taxon>
        <taxon>Suessiales</taxon>
        <taxon>Symbiodiniaceae</taxon>
        <taxon>Symbiodinium</taxon>
    </lineage>
</organism>
<comment type="caution">
    <text evidence="2">The sequence shown here is derived from an EMBL/GenBank/DDBJ whole genome shotgun (WGS) entry which is preliminary data.</text>
</comment>
<dbReference type="InterPro" id="IPR042411">
    <property type="entry name" value="WDR27"/>
</dbReference>
<feature type="region of interest" description="Disordered" evidence="1">
    <location>
        <begin position="1"/>
        <end position="100"/>
    </location>
</feature>
<name>A0A812TN34_9DINO</name>
<keyword evidence="3" id="KW-1185">Reference proteome</keyword>
<dbReference type="PANTHER" id="PTHR44525:SF1">
    <property type="entry name" value="WD REPEAT-CONTAINING PROTEIN 27"/>
    <property type="match status" value="1"/>
</dbReference>
<dbReference type="InterPro" id="IPR001680">
    <property type="entry name" value="WD40_rpt"/>
</dbReference>
<proteinExistence type="predicted"/>
<dbReference type="InterPro" id="IPR015943">
    <property type="entry name" value="WD40/YVTN_repeat-like_dom_sf"/>
</dbReference>
<reference evidence="2" key="1">
    <citation type="submission" date="2021-02" db="EMBL/GenBank/DDBJ databases">
        <authorList>
            <person name="Dougan E. K."/>
            <person name="Rhodes N."/>
            <person name="Thang M."/>
            <person name="Chan C."/>
        </authorList>
    </citation>
    <scope>NUCLEOTIDE SEQUENCE</scope>
</reference>
<dbReference type="SMART" id="SM00320">
    <property type="entry name" value="WD40"/>
    <property type="match status" value="6"/>
</dbReference>
<evidence type="ECO:0000256" key="1">
    <source>
        <dbReference type="SAM" id="MobiDB-lite"/>
    </source>
</evidence>
<dbReference type="Gene3D" id="2.130.10.10">
    <property type="entry name" value="YVTN repeat-like/Quinoprotein amine dehydrogenase"/>
    <property type="match status" value="2"/>
</dbReference>
<feature type="compositionally biased region" description="Polar residues" evidence="1">
    <location>
        <begin position="19"/>
        <end position="32"/>
    </location>
</feature>